<gene>
    <name evidence="2" type="ORF">IPOD504_LOCUS1147</name>
</gene>
<dbReference type="EMBL" id="OW152822">
    <property type="protein sequence ID" value="CAH2037387.1"/>
    <property type="molecule type" value="Genomic_DNA"/>
</dbReference>
<dbReference type="Pfam" id="PF03372">
    <property type="entry name" value="Exo_endo_phos"/>
    <property type="match status" value="1"/>
</dbReference>
<name>A0ABN8HMS3_9NEOP</name>
<dbReference type="SUPFAM" id="SSF56219">
    <property type="entry name" value="DNase I-like"/>
    <property type="match status" value="1"/>
</dbReference>
<sequence length="271" mass="30400">MCQQESKATNNTLAQVVMAPGEWKSESPSEEWKIAQRKRLRNRIIGKKGVAATEPEGKFRAADIKIPLFIYNVDKSTTDNDIIAHVYNKSQMNISLQKLALKHDRGYNAYKVFVPKSKLDLFLNENFWPEGVLFRAFCGLHKTQNEKYGKPKQPVMGSTPINKNYNFVSFNCKGLSGAMGCLRDSCKSADIIALQETWLLQHDIPLLGAIDTEFAYTGNTAVDLSAGILRGRPYGGVALLWRDVTSRAGISMFDRHSKRLEYVFGSGVCMH</sequence>
<evidence type="ECO:0000313" key="2">
    <source>
        <dbReference type="EMBL" id="CAH2037387.1"/>
    </source>
</evidence>
<dbReference type="Proteomes" id="UP000837857">
    <property type="component" value="Chromosome 10"/>
</dbReference>
<reference evidence="2" key="1">
    <citation type="submission" date="2022-03" db="EMBL/GenBank/DDBJ databases">
        <authorList>
            <person name="Martin H S."/>
        </authorList>
    </citation>
    <scope>NUCLEOTIDE SEQUENCE</scope>
</reference>
<accession>A0ABN8HMS3</accession>
<protein>
    <recommendedName>
        <fullName evidence="1">Endonuclease/exonuclease/phosphatase domain-containing protein</fullName>
    </recommendedName>
</protein>
<dbReference type="InterPro" id="IPR005135">
    <property type="entry name" value="Endo/exonuclease/phosphatase"/>
</dbReference>
<proteinExistence type="predicted"/>
<feature type="domain" description="Endonuclease/exonuclease/phosphatase" evidence="1">
    <location>
        <begin position="169"/>
        <end position="243"/>
    </location>
</feature>
<keyword evidence="3" id="KW-1185">Reference proteome</keyword>
<evidence type="ECO:0000313" key="3">
    <source>
        <dbReference type="Proteomes" id="UP000837857"/>
    </source>
</evidence>
<organism evidence="2 3">
    <name type="scientific">Iphiclides podalirius</name>
    <name type="common">scarce swallowtail</name>
    <dbReference type="NCBI Taxonomy" id="110791"/>
    <lineage>
        <taxon>Eukaryota</taxon>
        <taxon>Metazoa</taxon>
        <taxon>Ecdysozoa</taxon>
        <taxon>Arthropoda</taxon>
        <taxon>Hexapoda</taxon>
        <taxon>Insecta</taxon>
        <taxon>Pterygota</taxon>
        <taxon>Neoptera</taxon>
        <taxon>Endopterygota</taxon>
        <taxon>Lepidoptera</taxon>
        <taxon>Glossata</taxon>
        <taxon>Ditrysia</taxon>
        <taxon>Papilionoidea</taxon>
        <taxon>Papilionidae</taxon>
        <taxon>Papilioninae</taxon>
        <taxon>Iphiclides</taxon>
    </lineage>
</organism>
<evidence type="ECO:0000259" key="1">
    <source>
        <dbReference type="Pfam" id="PF03372"/>
    </source>
</evidence>
<feature type="non-terminal residue" evidence="2">
    <location>
        <position position="271"/>
    </location>
</feature>
<dbReference type="InterPro" id="IPR036691">
    <property type="entry name" value="Endo/exonu/phosph_ase_sf"/>
</dbReference>